<accession>L1IZC2</accession>
<dbReference type="InterPro" id="IPR000595">
    <property type="entry name" value="cNMP-bd_dom"/>
</dbReference>
<dbReference type="PROSITE" id="PS50042">
    <property type="entry name" value="CNMP_BINDING_3"/>
    <property type="match status" value="1"/>
</dbReference>
<evidence type="ECO:0000256" key="10">
    <source>
        <dbReference type="ARBA" id="ARBA00023136"/>
    </source>
</evidence>
<evidence type="ECO:0000256" key="2">
    <source>
        <dbReference type="ARBA" id="ARBA00022448"/>
    </source>
</evidence>
<keyword evidence="4 12" id="KW-0812">Transmembrane</keyword>
<dbReference type="KEGG" id="gtt:GUITHDRAFT_74855"/>
<dbReference type="InterPro" id="IPR014710">
    <property type="entry name" value="RmlC-like_jellyroll"/>
</dbReference>
<comment type="subcellular location">
    <subcellularLocation>
        <location evidence="1">Membrane</location>
        <topology evidence="1">Multi-pass membrane protein</topology>
    </subcellularLocation>
</comment>
<dbReference type="PANTHER" id="PTHR10217:SF435">
    <property type="entry name" value="POTASSIUM VOLTAGE-GATED CHANNEL PROTEIN EAG"/>
    <property type="match status" value="1"/>
</dbReference>
<evidence type="ECO:0000313" key="15">
    <source>
        <dbReference type="EnsemblProtists" id="EKX41175"/>
    </source>
</evidence>
<dbReference type="GO" id="GO:0042391">
    <property type="term" value="P:regulation of membrane potential"/>
    <property type="evidence" value="ECO:0007669"/>
    <property type="project" value="TreeGrafter"/>
</dbReference>
<dbReference type="InterPro" id="IPR050818">
    <property type="entry name" value="KCNH_animal-type"/>
</dbReference>
<keyword evidence="10 12" id="KW-0472">Membrane</keyword>
<evidence type="ECO:0000256" key="8">
    <source>
        <dbReference type="ARBA" id="ARBA00022989"/>
    </source>
</evidence>
<reference evidence="15" key="3">
    <citation type="submission" date="2015-06" db="UniProtKB">
        <authorList>
            <consortium name="EnsemblProtists"/>
        </authorList>
    </citation>
    <scope>IDENTIFICATION</scope>
</reference>
<keyword evidence="9" id="KW-0406">Ion transport</keyword>
<feature type="transmembrane region" description="Helical" evidence="12">
    <location>
        <begin position="171"/>
        <end position="189"/>
    </location>
</feature>
<dbReference type="PANTHER" id="PTHR10217">
    <property type="entry name" value="VOLTAGE AND LIGAND GATED POTASSIUM CHANNEL"/>
    <property type="match status" value="1"/>
</dbReference>
<dbReference type="OMA" id="RYLKWPC"/>
<keyword evidence="2" id="KW-0813">Transport</keyword>
<keyword evidence="16" id="KW-1185">Reference proteome</keyword>
<dbReference type="eggNOG" id="KOG0498">
    <property type="taxonomic scope" value="Eukaryota"/>
</dbReference>
<evidence type="ECO:0000256" key="11">
    <source>
        <dbReference type="ARBA" id="ARBA00023303"/>
    </source>
</evidence>
<feature type="transmembrane region" description="Helical" evidence="12">
    <location>
        <begin position="244"/>
        <end position="265"/>
    </location>
</feature>
<dbReference type="GeneID" id="17297905"/>
<dbReference type="HOGENOM" id="CLU_005746_15_2_1"/>
<organism evidence="14">
    <name type="scientific">Guillardia theta (strain CCMP2712)</name>
    <name type="common">Cryptophyte</name>
    <dbReference type="NCBI Taxonomy" id="905079"/>
    <lineage>
        <taxon>Eukaryota</taxon>
        <taxon>Cryptophyceae</taxon>
        <taxon>Pyrenomonadales</taxon>
        <taxon>Geminigeraceae</taxon>
        <taxon>Guillardia</taxon>
    </lineage>
</organism>
<feature type="transmembrane region" description="Helical" evidence="12">
    <location>
        <begin position="21"/>
        <end position="44"/>
    </location>
</feature>
<dbReference type="Proteomes" id="UP000011087">
    <property type="component" value="Unassembled WGS sequence"/>
</dbReference>
<keyword evidence="7" id="KW-0630">Potassium</keyword>
<proteinExistence type="predicted"/>
<evidence type="ECO:0000259" key="13">
    <source>
        <dbReference type="PROSITE" id="PS50042"/>
    </source>
</evidence>
<dbReference type="Pfam" id="PF00520">
    <property type="entry name" value="Ion_trans"/>
    <property type="match status" value="1"/>
</dbReference>
<reference evidence="14 16" key="1">
    <citation type="journal article" date="2012" name="Nature">
        <title>Algal genomes reveal evolutionary mosaicism and the fate of nucleomorphs.</title>
        <authorList>
            <consortium name="DOE Joint Genome Institute"/>
            <person name="Curtis B.A."/>
            <person name="Tanifuji G."/>
            <person name="Burki F."/>
            <person name="Gruber A."/>
            <person name="Irimia M."/>
            <person name="Maruyama S."/>
            <person name="Arias M.C."/>
            <person name="Ball S.G."/>
            <person name="Gile G.H."/>
            <person name="Hirakawa Y."/>
            <person name="Hopkins J.F."/>
            <person name="Kuo A."/>
            <person name="Rensing S.A."/>
            <person name="Schmutz J."/>
            <person name="Symeonidi A."/>
            <person name="Elias M."/>
            <person name="Eveleigh R.J."/>
            <person name="Herman E.K."/>
            <person name="Klute M.J."/>
            <person name="Nakayama T."/>
            <person name="Obornik M."/>
            <person name="Reyes-Prieto A."/>
            <person name="Armbrust E.V."/>
            <person name="Aves S.J."/>
            <person name="Beiko R.G."/>
            <person name="Coutinho P."/>
            <person name="Dacks J.B."/>
            <person name="Durnford D.G."/>
            <person name="Fast N.M."/>
            <person name="Green B.R."/>
            <person name="Grisdale C.J."/>
            <person name="Hempel F."/>
            <person name="Henrissat B."/>
            <person name="Hoppner M.P."/>
            <person name="Ishida K."/>
            <person name="Kim E."/>
            <person name="Koreny L."/>
            <person name="Kroth P.G."/>
            <person name="Liu Y."/>
            <person name="Malik S.B."/>
            <person name="Maier U.G."/>
            <person name="McRose D."/>
            <person name="Mock T."/>
            <person name="Neilson J.A."/>
            <person name="Onodera N.T."/>
            <person name="Poole A.M."/>
            <person name="Pritham E.J."/>
            <person name="Richards T.A."/>
            <person name="Rocap G."/>
            <person name="Roy S.W."/>
            <person name="Sarai C."/>
            <person name="Schaack S."/>
            <person name="Shirato S."/>
            <person name="Slamovits C.H."/>
            <person name="Spencer D.F."/>
            <person name="Suzuki S."/>
            <person name="Worden A.Z."/>
            <person name="Zauner S."/>
            <person name="Barry K."/>
            <person name="Bell C."/>
            <person name="Bharti A.K."/>
            <person name="Crow J.A."/>
            <person name="Grimwood J."/>
            <person name="Kramer R."/>
            <person name="Lindquist E."/>
            <person name="Lucas S."/>
            <person name="Salamov A."/>
            <person name="McFadden G.I."/>
            <person name="Lane C.E."/>
            <person name="Keeling P.J."/>
            <person name="Gray M.W."/>
            <person name="Grigoriev I.V."/>
            <person name="Archibald J.M."/>
        </authorList>
    </citation>
    <scope>NUCLEOTIDE SEQUENCE</scope>
    <source>
        <strain evidence="14 16">CCMP2712</strain>
    </source>
</reference>
<keyword evidence="5" id="KW-0631">Potassium channel</keyword>
<gene>
    <name evidence="14" type="ORF">GUITHDRAFT_74855</name>
</gene>
<dbReference type="AlphaFoldDB" id="L1IZC2"/>
<keyword evidence="8 12" id="KW-1133">Transmembrane helix</keyword>
<evidence type="ECO:0000256" key="7">
    <source>
        <dbReference type="ARBA" id="ARBA00022958"/>
    </source>
</evidence>
<evidence type="ECO:0000256" key="4">
    <source>
        <dbReference type="ARBA" id="ARBA00022692"/>
    </source>
</evidence>
<keyword evidence="3" id="KW-0633">Potassium transport</keyword>
<dbReference type="EMBL" id="JH993025">
    <property type="protein sequence ID" value="EKX41175.1"/>
    <property type="molecule type" value="Genomic_DNA"/>
</dbReference>
<evidence type="ECO:0000256" key="1">
    <source>
        <dbReference type="ARBA" id="ARBA00004141"/>
    </source>
</evidence>
<dbReference type="InterPro" id="IPR005821">
    <property type="entry name" value="Ion_trans_dom"/>
</dbReference>
<feature type="domain" description="Cyclic nucleotide-binding" evidence="13">
    <location>
        <begin position="348"/>
        <end position="395"/>
    </location>
</feature>
<dbReference type="OrthoDB" id="432483at2759"/>
<dbReference type="GO" id="GO:0005249">
    <property type="term" value="F:voltage-gated potassium channel activity"/>
    <property type="evidence" value="ECO:0007669"/>
    <property type="project" value="InterPro"/>
</dbReference>
<dbReference type="Gene3D" id="1.10.287.70">
    <property type="match status" value="1"/>
</dbReference>
<dbReference type="InterPro" id="IPR003938">
    <property type="entry name" value="K_chnl_volt-dep_EAG/ELK/ERG"/>
</dbReference>
<dbReference type="GO" id="GO:0005886">
    <property type="term" value="C:plasma membrane"/>
    <property type="evidence" value="ECO:0007669"/>
    <property type="project" value="TreeGrafter"/>
</dbReference>
<dbReference type="Gene3D" id="1.10.287.630">
    <property type="entry name" value="Helix hairpin bin"/>
    <property type="match status" value="1"/>
</dbReference>
<evidence type="ECO:0000256" key="5">
    <source>
        <dbReference type="ARBA" id="ARBA00022826"/>
    </source>
</evidence>
<dbReference type="SUPFAM" id="SSF51206">
    <property type="entry name" value="cAMP-binding domain-like"/>
    <property type="match status" value="1"/>
</dbReference>
<evidence type="ECO:0000313" key="16">
    <source>
        <dbReference type="Proteomes" id="UP000011087"/>
    </source>
</evidence>
<dbReference type="PaxDb" id="55529-EKX41175"/>
<keyword evidence="11" id="KW-0407">Ion channel</keyword>
<evidence type="ECO:0000256" key="6">
    <source>
        <dbReference type="ARBA" id="ARBA00022882"/>
    </source>
</evidence>
<protein>
    <recommendedName>
        <fullName evidence="13">Cyclic nucleotide-binding domain-containing protein</fullName>
    </recommendedName>
</protein>
<evidence type="ECO:0000313" key="14">
    <source>
        <dbReference type="EMBL" id="EKX41175.1"/>
    </source>
</evidence>
<name>L1IZC2_GUITC</name>
<reference evidence="16" key="2">
    <citation type="submission" date="2012-11" db="EMBL/GenBank/DDBJ databases">
        <authorList>
            <person name="Kuo A."/>
            <person name="Curtis B.A."/>
            <person name="Tanifuji G."/>
            <person name="Burki F."/>
            <person name="Gruber A."/>
            <person name="Irimia M."/>
            <person name="Maruyama S."/>
            <person name="Arias M.C."/>
            <person name="Ball S.G."/>
            <person name="Gile G.H."/>
            <person name="Hirakawa Y."/>
            <person name="Hopkins J.F."/>
            <person name="Rensing S.A."/>
            <person name="Schmutz J."/>
            <person name="Symeonidi A."/>
            <person name="Elias M."/>
            <person name="Eveleigh R.J."/>
            <person name="Herman E.K."/>
            <person name="Klute M.J."/>
            <person name="Nakayama T."/>
            <person name="Obornik M."/>
            <person name="Reyes-Prieto A."/>
            <person name="Armbrust E.V."/>
            <person name="Aves S.J."/>
            <person name="Beiko R.G."/>
            <person name="Coutinho P."/>
            <person name="Dacks J.B."/>
            <person name="Durnford D.G."/>
            <person name="Fast N.M."/>
            <person name="Green B.R."/>
            <person name="Grisdale C."/>
            <person name="Hempe F."/>
            <person name="Henrissat B."/>
            <person name="Hoppner M.P."/>
            <person name="Ishida K.-I."/>
            <person name="Kim E."/>
            <person name="Koreny L."/>
            <person name="Kroth P.G."/>
            <person name="Liu Y."/>
            <person name="Malik S.-B."/>
            <person name="Maier U.G."/>
            <person name="McRose D."/>
            <person name="Mock T."/>
            <person name="Neilson J.A."/>
            <person name="Onodera N.T."/>
            <person name="Poole A.M."/>
            <person name="Pritham E.J."/>
            <person name="Richards T.A."/>
            <person name="Rocap G."/>
            <person name="Roy S.W."/>
            <person name="Sarai C."/>
            <person name="Schaack S."/>
            <person name="Shirato S."/>
            <person name="Slamovits C.H."/>
            <person name="Spencer D.F."/>
            <person name="Suzuki S."/>
            <person name="Worden A.Z."/>
            <person name="Zauner S."/>
            <person name="Barry K."/>
            <person name="Bell C."/>
            <person name="Bharti A.K."/>
            <person name="Crow J.A."/>
            <person name="Grimwood J."/>
            <person name="Kramer R."/>
            <person name="Lindquist E."/>
            <person name="Lucas S."/>
            <person name="Salamov A."/>
            <person name="McFadden G.I."/>
            <person name="Lane C.E."/>
            <person name="Keeling P.J."/>
            <person name="Gray M.W."/>
            <person name="Grigoriev I.V."/>
            <person name="Archibald J.M."/>
        </authorList>
    </citation>
    <scope>NUCLEOTIDE SEQUENCE</scope>
    <source>
        <strain evidence="16">CCMP2712</strain>
    </source>
</reference>
<feature type="transmembrane region" description="Helical" evidence="12">
    <location>
        <begin position="56"/>
        <end position="79"/>
    </location>
</feature>
<dbReference type="PRINTS" id="PR01463">
    <property type="entry name" value="EAGCHANLFMLY"/>
</dbReference>
<dbReference type="RefSeq" id="XP_005828155.1">
    <property type="nucleotide sequence ID" value="XM_005828098.1"/>
</dbReference>
<keyword evidence="6" id="KW-0851">Voltage-gated channel</keyword>
<evidence type="ECO:0000256" key="3">
    <source>
        <dbReference type="ARBA" id="ARBA00022538"/>
    </source>
</evidence>
<dbReference type="InterPro" id="IPR018490">
    <property type="entry name" value="cNMP-bd_dom_sf"/>
</dbReference>
<sequence>MNPQVQKRQKFPFDPDSTAKQAWDLMVMALLLYTTFAVPITLAFSSDSISGQLSPYQVWDLCLDVIFCTDVLISFGTAYTHQGIYVTSMAKIARNYLKGWFWIDLPGSVPFDKIVTAVASGEGFGSTLKVLKFIRILKMVRAVRFLNKLSQLEEKDRSGSLRTILKTFRSVFLMLFSAHFLGCMFIMMISSDSKENWLSAYDEELAQSKSRDVEKYVVSLYWALTTVSTLGYGDVLPVTNDERIYTVFTILIGVVVFAFSLGNITTLMTQSEGARLHFEDKLRAISEYLDFRDVKPTLKRRITAHFGGCWRQSGSLFHEEQVLDSFPRELRKMTLEHLTVLAEKLVPVLFGLDRQTIGEIFIRLRPTAYIKDEYIYHRGERGGELFFVTDGIVSL</sequence>
<dbReference type="GO" id="GO:0034702">
    <property type="term" value="C:monoatomic ion channel complex"/>
    <property type="evidence" value="ECO:0007669"/>
    <property type="project" value="UniProtKB-KW"/>
</dbReference>
<evidence type="ECO:0000256" key="9">
    <source>
        <dbReference type="ARBA" id="ARBA00023065"/>
    </source>
</evidence>
<feature type="non-terminal residue" evidence="14">
    <location>
        <position position="395"/>
    </location>
</feature>
<dbReference type="EnsemblProtists" id="EKX41175">
    <property type="protein sequence ID" value="EKX41175"/>
    <property type="gene ID" value="GUITHDRAFT_74855"/>
</dbReference>
<dbReference type="Gene3D" id="2.60.120.10">
    <property type="entry name" value="Jelly Rolls"/>
    <property type="match status" value="1"/>
</dbReference>
<dbReference type="SUPFAM" id="SSF81324">
    <property type="entry name" value="Voltage-gated potassium channels"/>
    <property type="match status" value="1"/>
</dbReference>
<evidence type="ECO:0000256" key="12">
    <source>
        <dbReference type="SAM" id="Phobius"/>
    </source>
</evidence>